<dbReference type="GO" id="GO:0005524">
    <property type="term" value="F:ATP binding"/>
    <property type="evidence" value="ECO:0007669"/>
    <property type="project" value="UniProtKB-KW"/>
</dbReference>
<dbReference type="FunFam" id="3.40.50.300:FF:000356">
    <property type="entry name" value="DNA repair protein RecN"/>
    <property type="match status" value="1"/>
</dbReference>
<dbReference type="AlphaFoldDB" id="A0A3C1KT44"/>
<dbReference type="InterPro" id="IPR027417">
    <property type="entry name" value="P-loop_NTPase"/>
</dbReference>
<comment type="caution">
    <text evidence="10">The sequence shown here is derived from an EMBL/GenBank/DDBJ whole genome shotgun (WGS) entry which is preliminary data.</text>
</comment>
<evidence type="ECO:0000256" key="1">
    <source>
        <dbReference type="ARBA" id="ARBA00003618"/>
    </source>
</evidence>
<protein>
    <recommendedName>
        <fullName evidence="3">DNA repair protein RecN</fullName>
    </recommendedName>
    <alternativeName>
        <fullName evidence="8">Recombination protein N</fullName>
    </alternativeName>
</protein>
<evidence type="ECO:0000256" key="7">
    <source>
        <dbReference type="ARBA" id="ARBA00023204"/>
    </source>
</evidence>
<keyword evidence="7" id="KW-0234">DNA repair</keyword>
<proteinExistence type="inferred from homology"/>
<dbReference type="PANTHER" id="PTHR11059:SF0">
    <property type="entry name" value="DNA REPAIR PROTEIN RECN"/>
    <property type="match status" value="1"/>
</dbReference>
<dbReference type="GO" id="GO:0043590">
    <property type="term" value="C:bacterial nucleoid"/>
    <property type="evidence" value="ECO:0007669"/>
    <property type="project" value="TreeGrafter"/>
</dbReference>
<dbReference type="CDD" id="cd03241">
    <property type="entry name" value="ABC_RecN"/>
    <property type="match status" value="1"/>
</dbReference>
<keyword evidence="5" id="KW-0227">DNA damage</keyword>
<evidence type="ECO:0000256" key="6">
    <source>
        <dbReference type="ARBA" id="ARBA00022840"/>
    </source>
</evidence>
<keyword evidence="9" id="KW-0175">Coiled coil</keyword>
<dbReference type="Proteomes" id="UP000259273">
    <property type="component" value="Unassembled WGS sequence"/>
</dbReference>
<comment type="similarity">
    <text evidence="2">Belongs to the RecN family.</text>
</comment>
<comment type="function">
    <text evidence="1">May be involved in recombinational repair of damaged DNA.</text>
</comment>
<feature type="non-terminal residue" evidence="10">
    <location>
        <position position="1"/>
    </location>
</feature>
<keyword evidence="6" id="KW-0067">ATP-binding</keyword>
<evidence type="ECO:0000256" key="2">
    <source>
        <dbReference type="ARBA" id="ARBA00009441"/>
    </source>
</evidence>
<evidence type="ECO:0000256" key="8">
    <source>
        <dbReference type="ARBA" id="ARBA00033408"/>
    </source>
</evidence>
<name>A0A3C1KT44_9GAMM</name>
<evidence type="ECO:0000313" key="10">
    <source>
        <dbReference type="EMBL" id="HAN29731.1"/>
    </source>
</evidence>
<evidence type="ECO:0000256" key="9">
    <source>
        <dbReference type="SAM" id="Coils"/>
    </source>
</evidence>
<evidence type="ECO:0000256" key="3">
    <source>
        <dbReference type="ARBA" id="ARBA00021315"/>
    </source>
</evidence>
<dbReference type="EMBL" id="DMND01000252">
    <property type="protein sequence ID" value="HAN29731.1"/>
    <property type="molecule type" value="Genomic_DNA"/>
</dbReference>
<dbReference type="SUPFAM" id="SSF52540">
    <property type="entry name" value="P-loop containing nucleoside triphosphate hydrolases"/>
    <property type="match status" value="1"/>
</dbReference>
<dbReference type="GO" id="GO:0009432">
    <property type="term" value="P:SOS response"/>
    <property type="evidence" value="ECO:0007669"/>
    <property type="project" value="TreeGrafter"/>
</dbReference>
<reference evidence="10 11" key="1">
    <citation type="journal article" date="2018" name="Nat. Biotechnol.">
        <title>A standardized bacterial taxonomy based on genome phylogeny substantially revises the tree of life.</title>
        <authorList>
            <person name="Parks D.H."/>
            <person name="Chuvochina M."/>
            <person name="Waite D.W."/>
            <person name="Rinke C."/>
            <person name="Skarshewski A."/>
            <person name="Chaumeil P.A."/>
            <person name="Hugenholtz P."/>
        </authorList>
    </citation>
    <scope>NUCLEOTIDE SEQUENCE [LARGE SCALE GENOMIC DNA]</scope>
    <source>
        <strain evidence="10">UBA9158</strain>
    </source>
</reference>
<evidence type="ECO:0000313" key="11">
    <source>
        <dbReference type="Proteomes" id="UP000259273"/>
    </source>
</evidence>
<dbReference type="PANTHER" id="PTHR11059">
    <property type="entry name" value="DNA REPAIR PROTEIN RECN"/>
    <property type="match status" value="1"/>
</dbReference>
<evidence type="ECO:0000256" key="5">
    <source>
        <dbReference type="ARBA" id="ARBA00022763"/>
    </source>
</evidence>
<gene>
    <name evidence="10" type="ORF">DCP75_18810</name>
</gene>
<dbReference type="GO" id="GO:0006310">
    <property type="term" value="P:DNA recombination"/>
    <property type="evidence" value="ECO:0007669"/>
    <property type="project" value="InterPro"/>
</dbReference>
<sequence length="286" mass="30949">AAIQLDEAHREIQRHIDSIEIDPQRLAQVEKRLEQLHDVARKHRIKPPQLLELQAGLQEELAGLAQGGQRIEALQQELEDLAKAYHKDAAKLSRERAKAAKSLIAKTGDVLHTLAMADCRFAIALTPRESDAPHPHGAEDIEFLISTNPGGAPQPLGKIASGGELSRISLAIQVVTAKGGTLPSMVFDEVDVGIGGAVAEVVGRLLRGLASDAQVLCVTHLAQVASQGHRHLLVSKTSDKTAAWARLAALEDEQRTQEIARMLGGVKLTERSLEHAREMLRDAEDA</sequence>
<dbReference type="GO" id="GO:0006281">
    <property type="term" value="P:DNA repair"/>
    <property type="evidence" value="ECO:0007669"/>
    <property type="project" value="UniProtKB-KW"/>
</dbReference>
<dbReference type="InterPro" id="IPR004604">
    <property type="entry name" value="DNA_recomb/repair_RecN"/>
</dbReference>
<keyword evidence="4" id="KW-0547">Nucleotide-binding</keyword>
<dbReference type="Gene3D" id="3.40.50.300">
    <property type="entry name" value="P-loop containing nucleotide triphosphate hydrolases"/>
    <property type="match status" value="1"/>
</dbReference>
<feature type="coiled-coil region" evidence="9">
    <location>
        <begin position="26"/>
        <end position="95"/>
    </location>
</feature>
<accession>A0A3C1KT44</accession>
<organism evidence="10 11">
    <name type="scientific">Haliea salexigens</name>
    <dbReference type="NCBI Taxonomy" id="287487"/>
    <lineage>
        <taxon>Bacteria</taxon>
        <taxon>Pseudomonadati</taxon>
        <taxon>Pseudomonadota</taxon>
        <taxon>Gammaproteobacteria</taxon>
        <taxon>Cellvibrionales</taxon>
        <taxon>Halieaceae</taxon>
        <taxon>Haliea</taxon>
    </lineage>
</organism>
<dbReference type="STRING" id="1121937.GCA_000423125_01718"/>
<evidence type="ECO:0000256" key="4">
    <source>
        <dbReference type="ARBA" id="ARBA00022741"/>
    </source>
</evidence>